<dbReference type="AlphaFoldDB" id="A0A133XW41"/>
<evidence type="ECO:0000313" key="1">
    <source>
        <dbReference type="EMBL" id="KXB35149.1"/>
    </source>
</evidence>
<proteinExistence type="predicted"/>
<dbReference type="Proteomes" id="UP000070675">
    <property type="component" value="Unassembled WGS sequence"/>
</dbReference>
<keyword evidence="2" id="KW-1185">Reference proteome</keyword>
<dbReference type="EMBL" id="LSCR01000006">
    <property type="protein sequence ID" value="KXB35149.1"/>
    <property type="molecule type" value="Genomic_DNA"/>
</dbReference>
<comment type="caution">
    <text evidence="1">The sequence shown here is derived from an EMBL/GenBank/DDBJ whole genome shotgun (WGS) entry which is preliminary data.</text>
</comment>
<sequence length="48" mass="4863">MDSSKVGATGLIRFGSPTAAQIIVSETDPAGQIAQSLAGSETRLMIAN</sequence>
<organism evidence="1 2">
    <name type="scientific">Atopobium deltae</name>
    <dbReference type="NCBI Taxonomy" id="1393034"/>
    <lineage>
        <taxon>Bacteria</taxon>
        <taxon>Bacillati</taxon>
        <taxon>Actinomycetota</taxon>
        <taxon>Coriobacteriia</taxon>
        <taxon>Coriobacteriales</taxon>
        <taxon>Atopobiaceae</taxon>
        <taxon>Atopobium</taxon>
    </lineage>
</organism>
<name>A0A133XW41_9ACTN</name>
<reference evidence="2" key="1">
    <citation type="submission" date="2016-01" db="EMBL/GenBank/DDBJ databases">
        <authorList>
            <person name="Mitreva M."/>
            <person name="Pepin K.H."/>
            <person name="Mihindukulasuriya K.A."/>
            <person name="Fulton R."/>
            <person name="Fronick C."/>
            <person name="O'Laughlin M."/>
            <person name="Miner T."/>
            <person name="Herter B."/>
            <person name="Rosa B.A."/>
            <person name="Cordes M."/>
            <person name="Tomlinson C."/>
            <person name="Wollam A."/>
            <person name="Palsikar V.B."/>
            <person name="Mardis E.R."/>
            <person name="Wilson R.K."/>
        </authorList>
    </citation>
    <scope>NUCLEOTIDE SEQUENCE [LARGE SCALE GENOMIC DNA]</scope>
    <source>
        <strain evidence="2">DNF00019</strain>
    </source>
</reference>
<protein>
    <submittedName>
        <fullName evidence="1">Uncharacterized protein</fullName>
    </submittedName>
</protein>
<accession>A0A133XW41</accession>
<evidence type="ECO:0000313" key="2">
    <source>
        <dbReference type="Proteomes" id="UP000070675"/>
    </source>
</evidence>
<dbReference type="PATRIC" id="fig|1393034.3.peg.497"/>
<gene>
    <name evidence="1" type="ORF">HMPREF3192_00514</name>
</gene>